<comment type="caution">
    <text evidence="1">The sequence shown here is derived from an EMBL/GenBank/DDBJ whole genome shotgun (WGS) entry which is preliminary data.</text>
</comment>
<name>A0A9D3WQN7_9SAUR</name>
<dbReference type="EMBL" id="JAHDVG010000485">
    <property type="protein sequence ID" value="KAH1168579.1"/>
    <property type="molecule type" value="Genomic_DNA"/>
</dbReference>
<organism evidence="1 2">
    <name type="scientific">Mauremys mutica</name>
    <name type="common">yellowpond turtle</name>
    <dbReference type="NCBI Taxonomy" id="74926"/>
    <lineage>
        <taxon>Eukaryota</taxon>
        <taxon>Metazoa</taxon>
        <taxon>Chordata</taxon>
        <taxon>Craniata</taxon>
        <taxon>Vertebrata</taxon>
        <taxon>Euteleostomi</taxon>
        <taxon>Archelosauria</taxon>
        <taxon>Testudinata</taxon>
        <taxon>Testudines</taxon>
        <taxon>Cryptodira</taxon>
        <taxon>Durocryptodira</taxon>
        <taxon>Testudinoidea</taxon>
        <taxon>Geoemydidae</taxon>
        <taxon>Geoemydinae</taxon>
        <taxon>Mauremys</taxon>
    </lineage>
</organism>
<proteinExistence type="predicted"/>
<accession>A0A9D3WQN7</accession>
<evidence type="ECO:0000313" key="2">
    <source>
        <dbReference type="Proteomes" id="UP000827986"/>
    </source>
</evidence>
<sequence>MNDRHSFQIKDEHKHMRLMPLCRNEERNSLIDWGGGELKRIIRNEETMSCPVIICYKIFNWKNNPSSMAHLLYTLGLEIPQAGTRNIAWTFRNECIGSPVQFHFKYNLKMLCLAFATSKVFIKLVTALEYISSVSSLLLLLW</sequence>
<dbReference type="Proteomes" id="UP000827986">
    <property type="component" value="Unassembled WGS sequence"/>
</dbReference>
<evidence type="ECO:0000313" key="1">
    <source>
        <dbReference type="EMBL" id="KAH1168579.1"/>
    </source>
</evidence>
<keyword evidence="2" id="KW-1185">Reference proteome</keyword>
<reference evidence="1" key="1">
    <citation type="submission" date="2021-09" db="EMBL/GenBank/DDBJ databases">
        <title>The genome of Mauremys mutica provides insights into the evolution of semi-aquatic lifestyle.</title>
        <authorList>
            <person name="Gong S."/>
            <person name="Gao Y."/>
        </authorList>
    </citation>
    <scope>NUCLEOTIDE SEQUENCE</scope>
    <source>
        <strain evidence="1">MM-2020</strain>
        <tissue evidence="1">Muscle</tissue>
    </source>
</reference>
<protein>
    <submittedName>
        <fullName evidence="1">Uncharacterized protein</fullName>
    </submittedName>
</protein>
<dbReference type="AlphaFoldDB" id="A0A9D3WQN7"/>
<gene>
    <name evidence="1" type="ORF">KIL84_013169</name>
</gene>